<dbReference type="PROSITE" id="PS00151">
    <property type="entry name" value="ACYLPHOSPHATASE_2"/>
    <property type="match status" value="1"/>
</dbReference>
<dbReference type="PRINTS" id="PR00112">
    <property type="entry name" value="ACYLPHPHTASE"/>
</dbReference>
<dbReference type="RefSeq" id="WP_012520657.1">
    <property type="nucleotide sequence ID" value="NC_011144.1"/>
</dbReference>
<reference evidence="7 8" key="1">
    <citation type="journal article" date="2008" name="BMC Genomics">
        <title>Complete genome of Phenylobacterium zucineum - a novel facultative intracellular bacterium isolated from human erythroleukemia cell line K562.</title>
        <authorList>
            <person name="Luo Y."/>
            <person name="Xu X."/>
            <person name="Ding Z."/>
            <person name="Liu Z."/>
            <person name="Zhang B."/>
            <person name="Yan Z."/>
            <person name="Sun J."/>
            <person name="Hu S."/>
            <person name="Hu X."/>
        </authorList>
    </citation>
    <scope>NUCLEOTIDE SEQUENCE [LARGE SCALE GENOMIC DNA]</scope>
    <source>
        <strain evidence="7 8">HLK1</strain>
    </source>
</reference>
<dbReference type="eggNOG" id="COG1254">
    <property type="taxonomic scope" value="Bacteria"/>
</dbReference>
<dbReference type="SUPFAM" id="SSF54975">
    <property type="entry name" value="Acylphosphatase/BLUF domain-like"/>
    <property type="match status" value="1"/>
</dbReference>
<organism evidence="7 8">
    <name type="scientific">Phenylobacterium zucineum (strain HLK1)</name>
    <dbReference type="NCBI Taxonomy" id="450851"/>
    <lineage>
        <taxon>Bacteria</taxon>
        <taxon>Pseudomonadati</taxon>
        <taxon>Pseudomonadota</taxon>
        <taxon>Alphaproteobacteria</taxon>
        <taxon>Caulobacterales</taxon>
        <taxon>Caulobacteraceae</taxon>
        <taxon>Phenylobacterium</taxon>
    </lineage>
</organism>
<dbReference type="EMBL" id="CP000747">
    <property type="protein sequence ID" value="ACG76509.1"/>
    <property type="molecule type" value="Genomic_DNA"/>
</dbReference>
<accession>B4RBP9</accession>
<evidence type="ECO:0000259" key="6">
    <source>
        <dbReference type="PROSITE" id="PS51160"/>
    </source>
</evidence>
<dbReference type="PANTHER" id="PTHR47268:SF4">
    <property type="entry name" value="ACYLPHOSPHATASE"/>
    <property type="match status" value="1"/>
</dbReference>
<feature type="domain" description="Acylphosphatase-like" evidence="6">
    <location>
        <begin position="4"/>
        <end position="90"/>
    </location>
</feature>
<dbReference type="Proteomes" id="UP000001868">
    <property type="component" value="Chromosome"/>
</dbReference>
<evidence type="ECO:0000256" key="2">
    <source>
        <dbReference type="ARBA" id="ARBA00012150"/>
    </source>
</evidence>
<evidence type="ECO:0000256" key="5">
    <source>
        <dbReference type="RuleBase" id="RU004168"/>
    </source>
</evidence>
<dbReference type="InterPro" id="IPR001792">
    <property type="entry name" value="Acylphosphatase-like_dom"/>
</dbReference>
<evidence type="ECO:0000256" key="3">
    <source>
        <dbReference type="ARBA" id="ARBA00047645"/>
    </source>
</evidence>
<proteinExistence type="inferred from homology"/>
<dbReference type="GO" id="GO:0003998">
    <property type="term" value="F:acylphosphatase activity"/>
    <property type="evidence" value="ECO:0007669"/>
    <property type="project" value="UniProtKB-EC"/>
</dbReference>
<dbReference type="STRING" id="450851.PHZ_c0095"/>
<evidence type="ECO:0000256" key="1">
    <source>
        <dbReference type="ARBA" id="ARBA00005614"/>
    </source>
</evidence>
<dbReference type="Pfam" id="PF00708">
    <property type="entry name" value="Acylphosphatase"/>
    <property type="match status" value="1"/>
</dbReference>
<dbReference type="PANTHER" id="PTHR47268">
    <property type="entry name" value="ACYLPHOSPHATASE"/>
    <property type="match status" value="1"/>
</dbReference>
<dbReference type="InterPro" id="IPR017968">
    <property type="entry name" value="Acylphosphatase_CS"/>
</dbReference>
<keyword evidence="4" id="KW-0378">Hydrolase</keyword>
<name>B4RBP9_PHEZH</name>
<dbReference type="InterPro" id="IPR036046">
    <property type="entry name" value="Acylphosphatase-like_dom_sf"/>
</dbReference>
<evidence type="ECO:0000256" key="4">
    <source>
        <dbReference type="PROSITE-ProRule" id="PRU00520"/>
    </source>
</evidence>
<feature type="active site" evidence="4">
    <location>
        <position position="37"/>
    </location>
</feature>
<feature type="active site" evidence="4">
    <location>
        <position position="19"/>
    </location>
</feature>
<dbReference type="OrthoDB" id="5295388at2"/>
<sequence length="92" mass="9785">MRRAVILRIEGRVQGVGYRWWAAAEARRLGVSGWVRNRAEGWVELLAVGPADAVDALVRACADGPPAARVTAVTPAEAADDGAEGFEERATV</sequence>
<dbReference type="PROSITE" id="PS51160">
    <property type="entry name" value="ACYLPHOSPHATASE_3"/>
    <property type="match status" value="1"/>
</dbReference>
<gene>
    <name evidence="7" type="ordered locus">PHZ_c0095</name>
</gene>
<dbReference type="InterPro" id="IPR020456">
    <property type="entry name" value="Acylphosphatase"/>
</dbReference>
<comment type="similarity">
    <text evidence="1 5">Belongs to the acylphosphatase family.</text>
</comment>
<dbReference type="HOGENOM" id="CLU_141932_3_2_5"/>
<dbReference type="EC" id="3.6.1.7" evidence="2 4"/>
<evidence type="ECO:0000313" key="7">
    <source>
        <dbReference type="EMBL" id="ACG76509.1"/>
    </source>
</evidence>
<keyword evidence="8" id="KW-1185">Reference proteome</keyword>
<dbReference type="Gene3D" id="3.30.70.100">
    <property type="match status" value="1"/>
</dbReference>
<dbReference type="AlphaFoldDB" id="B4RBP9"/>
<evidence type="ECO:0000313" key="8">
    <source>
        <dbReference type="Proteomes" id="UP000001868"/>
    </source>
</evidence>
<protein>
    <recommendedName>
        <fullName evidence="2 4">acylphosphatase</fullName>
        <ecNumber evidence="2 4">3.6.1.7</ecNumber>
    </recommendedName>
</protein>
<comment type="catalytic activity">
    <reaction evidence="3 4">
        <text>an acyl phosphate + H2O = a carboxylate + phosphate + H(+)</text>
        <dbReference type="Rhea" id="RHEA:14965"/>
        <dbReference type="ChEBI" id="CHEBI:15377"/>
        <dbReference type="ChEBI" id="CHEBI:15378"/>
        <dbReference type="ChEBI" id="CHEBI:29067"/>
        <dbReference type="ChEBI" id="CHEBI:43474"/>
        <dbReference type="ChEBI" id="CHEBI:59918"/>
        <dbReference type="EC" id="3.6.1.7"/>
    </reaction>
</comment>
<dbReference type="KEGG" id="pzu:PHZ_c0095"/>